<keyword evidence="2" id="KW-1185">Reference proteome</keyword>
<evidence type="ECO:0000313" key="1">
    <source>
        <dbReference type="EMBL" id="OZI30826.1"/>
    </source>
</evidence>
<dbReference type="AlphaFoldDB" id="A0A261S0E8"/>
<dbReference type="RefSeq" id="WP_094855249.1">
    <property type="nucleotide sequence ID" value="NZ_NEVM01000005.1"/>
</dbReference>
<proteinExistence type="predicted"/>
<name>A0A261S0E8_9BORD</name>
<evidence type="ECO:0000313" key="2">
    <source>
        <dbReference type="Proteomes" id="UP000216020"/>
    </source>
</evidence>
<sequence>MSEPILYQHTDGRFGLSLTGGQAEFTRNDPAWRRVPIDLIDPKPGDGQVAHALTLNGHQLWDALEFLAPDRTDEQLEQAVCIHPGPARTADGFTEAAGLYCWLADYPEEGSIRLDDTAPIISSM</sequence>
<comment type="caution">
    <text evidence="1">The sequence shown here is derived from an EMBL/GenBank/DDBJ whole genome shotgun (WGS) entry which is preliminary data.</text>
</comment>
<dbReference type="Proteomes" id="UP000216020">
    <property type="component" value="Unassembled WGS sequence"/>
</dbReference>
<reference evidence="2" key="1">
    <citation type="submission" date="2017-05" db="EMBL/GenBank/DDBJ databases">
        <title>Complete and WGS of Bordetella genogroups.</title>
        <authorList>
            <person name="Spilker T."/>
            <person name="Lipuma J."/>
        </authorList>
    </citation>
    <scope>NUCLEOTIDE SEQUENCE [LARGE SCALE GENOMIC DNA]</scope>
    <source>
        <strain evidence="2">AU16122</strain>
    </source>
</reference>
<organism evidence="1 2">
    <name type="scientific">Bordetella genomosp. 10</name>
    <dbReference type="NCBI Taxonomy" id="1416804"/>
    <lineage>
        <taxon>Bacteria</taxon>
        <taxon>Pseudomonadati</taxon>
        <taxon>Pseudomonadota</taxon>
        <taxon>Betaproteobacteria</taxon>
        <taxon>Burkholderiales</taxon>
        <taxon>Alcaligenaceae</taxon>
        <taxon>Bordetella</taxon>
    </lineage>
</organism>
<dbReference type="OrthoDB" id="8945404at2"/>
<accession>A0A261S0E8</accession>
<gene>
    <name evidence="1" type="ORF">CAL29_22885</name>
</gene>
<protein>
    <submittedName>
        <fullName evidence="1">Uncharacterized protein</fullName>
    </submittedName>
</protein>
<dbReference type="EMBL" id="NEVM01000005">
    <property type="protein sequence ID" value="OZI30826.1"/>
    <property type="molecule type" value="Genomic_DNA"/>
</dbReference>